<dbReference type="InterPro" id="IPR000847">
    <property type="entry name" value="LysR_HTH_N"/>
</dbReference>
<evidence type="ECO:0000313" key="7">
    <source>
        <dbReference type="Proteomes" id="UP000635245"/>
    </source>
</evidence>
<keyword evidence="2" id="KW-0805">Transcription regulation</keyword>
<proteinExistence type="inferred from homology"/>
<dbReference type="FunFam" id="1.10.10.10:FF:000001">
    <property type="entry name" value="LysR family transcriptional regulator"/>
    <property type="match status" value="1"/>
</dbReference>
<dbReference type="Pfam" id="PF00126">
    <property type="entry name" value="HTH_1"/>
    <property type="match status" value="1"/>
</dbReference>
<evidence type="ECO:0000313" key="6">
    <source>
        <dbReference type="EMBL" id="MBK1785600.1"/>
    </source>
</evidence>
<keyword evidence="7" id="KW-1185">Reference proteome</keyword>
<dbReference type="Gene3D" id="3.40.190.10">
    <property type="entry name" value="Periplasmic binding protein-like II"/>
    <property type="match status" value="2"/>
</dbReference>
<evidence type="ECO:0000259" key="5">
    <source>
        <dbReference type="PROSITE" id="PS50931"/>
    </source>
</evidence>
<dbReference type="InterPro" id="IPR005119">
    <property type="entry name" value="LysR_subst-bd"/>
</dbReference>
<dbReference type="Proteomes" id="UP000635245">
    <property type="component" value="Unassembled WGS sequence"/>
</dbReference>
<dbReference type="SUPFAM" id="SSF46785">
    <property type="entry name" value="Winged helix' DNA-binding domain"/>
    <property type="match status" value="1"/>
</dbReference>
<sequence length="320" mass="35059">MELREVEVFLALAEELHFGRAATRLRVTQGRVSQTIRSLESEIGGTLFERSNRQVSLTPLGARFLVGAQRGYDELQRALRESRAAARDITSQLRVGYLPSMGNDVVTGLVAAFERRYPECHVYLNTLHLRHRLDPEPALLAGETDIALCWSPGGDGTALETPRVVVGPVLQEVPRAVLVPGDHPLTAHRSVSLDDLADYVLINPGNNVPAHHRDRWTPQTTPSGRQLRHTVDDIVGMTHRAELSADDVLTLVARGHGLHLTVATLLEHIPFRGLALVPISDLPPMVLVPVWAAGAENATYRAFANTAAEAAKALRDKRNP</sequence>
<evidence type="ECO:0000256" key="1">
    <source>
        <dbReference type="ARBA" id="ARBA00009437"/>
    </source>
</evidence>
<keyword evidence="3" id="KW-0238">DNA-binding</keyword>
<protein>
    <submittedName>
        <fullName evidence="6">LysR family transcriptional regulator</fullName>
    </submittedName>
</protein>
<dbReference type="EMBL" id="JAENJH010000003">
    <property type="protein sequence ID" value="MBK1785600.1"/>
    <property type="molecule type" value="Genomic_DNA"/>
</dbReference>
<dbReference type="AlphaFoldDB" id="A0A934QS88"/>
<dbReference type="GO" id="GO:0003677">
    <property type="term" value="F:DNA binding"/>
    <property type="evidence" value="ECO:0007669"/>
    <property type="project" value="UniProtKB-KW"/>
</dbReference>
<name>A0A934QS88_9PSEU</name>
<comment type="similarity">
    <text evidence="1">Belongs to the LysR transcriptional regulatory family.</text>
</comment>
<organism evidence="6 7">
    <name type="scientific">Prauserella cavernicola</name>
    <dbReference type="NCBI Taxonomy" id="2800127"/>
    <lineage>
        <taxon>Bacteria</taxon>
        <taxon>Bacillati</taxon>
        <taxon>Actinomycetota</taxon>
        <taxon>Actinomycetes</taxon>
        <taxon>Pseudonocardiales</taxon>
        <taxon>Pseudonocardiaceae</taxon>
        <taxon>Prauserella</taxon>
    </lineage>
</organism>
<gene>
    <name evidence="6" type="ORF">JHE00_14815</name>
</gene>
<evidence type="ECO:0000256" key="2">
    <source>
        <dbReference type="ARBA" id="ARBA00023015"/>
    </source>
</evidence>
<dbReference type="SUPFAM" id="SSF53850">
    <property type="entry name" value="Periplasmic binding protein-like II"/>
    <property type="match status" value="1"/>
</dbReference>
<dbReference type="PRINTS" id="PR00039">
    <property type="entry name" value="HTHLYSR"/>
</dbReference>
<dbReference type="InterPro" id="IPR036390">
    <property type="entry name" value="WH_DNA-bd_sf"/>
</dbReference>
<dbReference type="RefSeq" id="WP_200318636.1">
    <property type="nucleotide sequence ID" value="NZ_JAENJH010000003.1"/>
</dbReference>
<evidence type="ECO:0000256" key="4">
    <source>
        <dbReference type="ARBA" id="ARBA00023163"/>
    </source>
</evidence>
<reference evidence="6" key="1">
    <citation type="submission" date="2020-12" db="EMBL/GenBank/DDBJ databases">
        <title>Prauserella sp. ASG 168, a novel actinomycete isolated from cave rock.</title>
        <authorList>
            <person name="Suriyachadkun C."/>
        </authorList>
    </citation>
    <scope>NUCLEOTIDE SEQUENCE</scope>
    <source>
        <strain evidence="6">ASG 168</strain>
    </source>
</reference>
<evidence type="ECO:0000256" key="3">
    <source>
        <dbReference type="ARBA" id="ARBA00023125"/>
    </source>
</evidence>
<feature type="domain" description="HTH lysR-type" evidence="5">
    <location>
        <begin position="1"/>
        <end position="58"/>
    </location>
</feature>
<dbReference type="GO" id="GO:0003700">
    <property type="term" value="F:DNA-binding transcription factor activity"/>
    <property type="evidence" value="ECO:0007669"/>
    <property type="project" value="InterPro"/>
</dbReference>
<dbReference type="GO" id="GO:0032993">
    <property type="term" value="C:protein-DNA complex"/>
    <property type="evidence" value="ECO:0007669"/>
    <property type="project" value="TreeGrafter"/>
</dbReference>
<dbReference type="Gene3D" id="1.10.10.10">
    <property type="entry name" value="Winged helix-like DNA-binding domain superfamily/Winged helix DNA-binding domain"/>
    <property type="match status" value="1"/>
</dbReference>
<dbReference type="PROSITE" id="PS50931">
    <property type="entry name" value="HTH_LYSR"/>
    <property type="match status" value="1"/>
</dbReference>
<dbReference type="Pfam" id="PF03466">
    <property type="entry name" value="LysR_substrate"/>
    <property type="match status" value="1"/>
</dbReference>
<keyword evidence="4" id="KW-0804">Transcription</keyword>
<dbReference type="PANTHER" id="PTHR30346:SF0">
    <property type="entry name" value="HCA OPERON TRANSCRIPTIONAL ACTIVATOR HCAR"/>
    <property type="match status" value="1"/>
</dbReference>
<comment type="caution">
    <text evidence="6">The sequence shown here is derived from an EMBL/GenBank/DDBJ whole genome shotgun (WGS) entry which is preliminary data.</text>
</comment>
<dbReference type="InterPro" id="IPR036388">
    <property type="entry name" value="WH-like_DNA-bd_sf"/>
</dbReference>
<accession>A0A934QS88</accession>
<dbReference type="PANTHER" id="PTHR30346">
    <property type="entry name" value="TRANSCRIPTIONAL DUAL REGULATOR HCAR-RELATED"/>
    <property type="match status" value="1"/>
</dbReference>